<comment type="caution">
    <text evidence="1">The sequence shown here is derived from an EMBL/GenBank/DDBJ whole genome shotgun (WGS) entry which is preliminary data.</text>
</comment>
<proteinExistence type="predicted"/>
<keyword evidence="2" id="KW-1185">Reference proteome</keyword>
<organism evidence="1 2">
    <name type="scientific">Dreissena polymorpha</name>
    <name type="common">Zebra mussel</name>
    <name type="synonym">Mytilus polymorpha</name>
    <dbReference type="NCBI Taxonomy" id="45954"/>
    <lineage>
        <taxon>Eukaryota</taxon>
        <taxon>Metazoa</taxon>
        <taxon>Spiralia</taxon>
        <taxon>Lophotrochozoa</taxon>
        <taxon>Mollusca</taxon>
        <taxon>Bivalvia</taxon>
        <taxon>Autobranchia</taxon>
        <taxon>Heteroconchia</taxon>
        <taxon>Euheterodonta</taxon>
        <taxon>Imparidentia</taxon>
        <taxon>Neoheterodontei</taxon>
        <taxon>Myida</taxon>
        <taxon>Dreissenoidea</taxon>
        <taxon>Dreissenidae</taxon>
        <taxon>Dreissena</taxon>
    </lineage>
</organism>
<gene>
    <name evidence="1" type="ORF">DPMN_072816</name>
</gene>
<sequence>MSEEDFANQFGESNAIHNLSVDCNDEYLATYQLSMSKNDGDEYKPVTLRSIVRSIERKL</sequence>
<name>A0A9D4HC36_DREPO</name>
<protein>
    <submittedName>
        <fullName evidence="1">Uncharacterized protein</fullName>
    </submittedName>
</protein>
<evidence type="ECO:0000313" key="1">
    <source>
        <dbReference type="EMBL" id="KAH3713052.1"/>
    </source>
</evidence>
<evidence type="ECO:0000313" key="2">
    <source>
        <dbReference type="Proteomes" id="UP000828390"/>
    </source>
</evidence>
<reference evidence="1" key="2">
    <citation type="submission" date="2020-11" db="EMBL/GenBank/DDBJ databases">
        <authorList>
            <person name="McCartney M.A."/>
            <person name="Auch B."/>
            <person name="Kono T."/>
            <person name="Mallez S."/>
            <person name="Becker A."/>
            <person name="Gohl D.M."/>
            <person name="Silverstein K.A.T."/>
            <person name="Koren S."/>
            <person name="Bechman K.B."/>
            <person name="Herman A."/>
            <person name="Abrahante J.E."/>
            <person name="Garbe J."/>
        </authorList>
    </citation>
    <scope>NUCLEOTIDE SEQUENCE</scope>
    <source>
        <strain evidence="1">Duluth1</strain>
        <tissue evidence="1">Whole animal</tissue>
    </source>
</reference>
<dbReference type="Proteomes" id="UP000828390">
    <property type="component" value="Unassembled WGS sequence"/>
</dbReference>
<reference evidence="1" key="1">
    <citation type="journal article" date="2019" name="bioRxiv">
        <title>The Genome of the Zebra Mussel, Dreissena polymorpha: A Resource for Invasive Species Research.</title>
        <authorList>
            <person name="McCartney M.A."/>
            <person name="Auch B."/>
            <person name="Kono T."/>
            <person name="Mallez S."/>
            <person name="Zhang Y."/>
            <person name="Obille A."/>
            <person name="Becker A."/>
            <person name="Abrahante J.E."/>
            <person name="Garbe J."/>
            <person name="Badalamenti J.P."/>
            <person name="Herman A."/>
            <person name="Mangelson H."/>
            <person name="Liachko I."/>
            <person name="Sullivan S."/>
            <person name="Sone E.D."/>
            <person name="Koren S."/>
            <person name="Silverstein K.A.T."/>
            <person name="Beckman K.B."/>
            <person name="Gohl D.M."/>
        </authorList>
    </citation>
    <scope>NUCLEOTIDE SEQUENCE</scope>
    <source>
        <strain evidence="1">Duluth1</strain>
        <tissue evidence="1">Whole animal</tissue>
    </source>
</reference>
<accession>A0A9D4HC36</accession>
<dbReference type="EMBL" id="JAIWYP010000014">
    <property type="protein sequence ID" value="KAH3713052.1"/>
    <property type="molecule type" value="Genomic_DNA"/>
</dbReference>
<dbReference type="AlphaFoldDB" id="A0A9D4HC36"/>